<sequence>MKHKTAIFLVIGLAIVGAMLYFIGIDEIIDALKLANFWFILAAVIIQIFTYYLLALRWNIINGIANINTSIKDLLPMVLVGMGVNNITPSGRGGGEPVRACVLSKDSGKPTEETFATVIADRALDTFPFLVLAIITIIAMVLYFSLNDLIVVILIASVIIITLAFIVLIYMSINQKTGEKITKWIVRIVRIFYKKLGPEELEEKVFKAISGFQKTMKQMLSDKKILYYALPLSFLIWATEIIRVYFVFLAFGANVDPILIGEVFIVASLIGMIPLLPGGLGAVDGVMILFYSSAGVSASISAAATVIERVISFWMTTLIGFLILPRYGDSVFDKIKNISTSEEETGKEIIDELDYIEDLDEYNLEDEENKS</sequence>
<feature type="transmembrane region" description="Helical" evidence="7">
    <location>
        <begin position="258"/>
        <end position="276"/>
    </location>
</feature>
<dbReference type="Proteomes" id="UP000253099">
    <property type="component" value="Unassembled WGS sequence"/>
</dbReference>
<feature type="transmembrane region" description="Helical" evidence="7">
    <location>
        <begin position="288"/>
        <end position="305"/>
    </location>
</feature>
<dbReference type="Pfam" id="PF03706">
    <property type="entry name" value="LPG_synthase_TM"/>
    <property type="match status" value="1"/>
</dbReference>
<feature type="transmembrane region" description="Helical" evidence="7">
    <location>
        <begin position="150"/>
        <end position="173"/>
    </location>
</feature>
<comment type="caution">
    <text evidence="8">The sequence shown here is derived from an EMBL/GenBank/DDBJ whole genome shotgun (WGS) entry which is preliminary data.</text>
</comment>
<dbReference type="EMBL" id="NIZT01000038">
    <property type="protein sequence ID" value="RBQ22856.1"/>
    <property type="molecule type" value="Genomic_DNA"/>
</dbReference>
<protein>
    <recommendedName>
        <fullName evidence="10">Glycosyltransferase AglD</fullName>
    </recommendedName>
</protein>
<evidence type="ECO:0008006" key="10">
    <source>
        <dbReference type="Google" id="ProtNLM"/>
    </source>
</evidence>
<evidence type="ECO:0000256" key="3">
    <source>
        <dbReference type="ARBA" id="ARBA00022475"/>
    </source>
</evidence>
<organism evidence="8 9">
    <name type="scientific">Candidatus Methanobinarius endosymbioticus</name>
    <dbReference type="NCBI Taxonomy" id="2006182"/>
    <lineage>
        <taxon>Archaea</taxon>
        <taxon>Methanobacteriati</taxon>
        <taxon>Methanobacteriota</taxon>
        <taxon>Methanomada group</taxon>
        <taxon>Methanobacteria</taxon>
        <taxon>Methanobacteriales</taxon>
        <taxon>Methanobacteriaceae</taxon>
        <taxon>Candidatus Methanobinarius</taxon>
    </lineage>
</organism>
<keyword evidence="9" id="KW-1185">Reference proteome</keyword>
<feature type="transmembrane region" description="Helical" evidence="7">
    <location>
        <begin position="37"/>
        <end position="54"/>
    </location>
</feature>
<accession>A0A366M9I9</accession>
<keyword evidence="3" id="KW-1003">Cell membrane</keyword>
<evidence type="ECO:0000313" key="9">
    <source>
        <dbReference type="Proteomes" id="UP000253099"/>
    </source>
</evidence>
<dbReference type="GO" id="GO:0005886">
    <property type="term" value="C:plasma membrane"/>
    <property type="evidence" value="ECO:0007669"/>
    <property type="project" value="UniProtKB-SubCell"/>
</dbReference>
<gene>
    <name evidence="8" type="ORF">ALNOE001_14290</name>
</gene>
<dbReference type="InterPro" id="IPR022791">
    <property type="entry name" value="L-PG_synthase/AglD"/>
</dbReference>
<reference evidence="8 9" key="1">
    <citation type="submission" date="2018-06" db="EMBL/GenBank/DDBJ databases">
        <title>Genomic insight into two independent archaeal endosymbiosis events.</title>
        <authorList>
            <person name="Lind A.E."/>
            <person name="Lewis W.H."/>
            <person name="Spang A."/>
            <person name="Guy L."/>
            <person name="Embley M.T."/>
            <person name="Ettema T.J.G."/>
        </authorList>
    </citation>
    <scope>NUCLEOTIDE SEQUENCE [LARGE SCALE GENOMIC DNA]</scope>
    <source>
        <strain evidence="8">NOE</strain>
    </source>
</reference>
<proteinExistence type="inferred from homology"/>
<evidence type="ECO:0000256" key="4">
    <source>
        <dbReference type="ARBA" id="ARBA00022692"/>
    </source>
</evidence>
<evidence type="ECO:0000256" key="1">
    <source>
        <dbReference type="ARBA" id="ARBA00004651"/>
    </source>
</evidence>
<feature type="transmembrane region" description="Helical" evidence="7">
    <location>
        <begin position="225"/>
        <end position="246"/>
    </location>
</feature>
<evidence type="ECO:0000256" key="2">
    <source>
        <dbReference type="ARBA" id="ARBA00011061"/>
    </source>
</evidence>
<comment type="subcellular location">
    <subcellularLocation>
        <location evidence="1">Cell membrane</location>
        <topology evidence="1">Multi-pass membrane protein</topology>
    </subcellularLocation>
</comment>
<keyword evidence="5 7" id="KW-1133">Transmembrane helix</keyword>
<feature type="transmembrane region" description="Helical" evidence="7">
    <location>
        <begin position="127"/>
        <end position="144"/>
    </location>
</feature>
<dbReference type="NCBIfam" id="TIGR00374">
    <property type="entry name" value="flippase-like domain"/>
    <property type="match status" value="1"/>
</dbReference>
<evidence type="ECO:0000256" key="6">
    <source>
        <dbReference type="ARBA" id="ARBA00023136"/>
    </source>
</evidence>
<dbReference type="PANTHER" id="PTHR39087">
    <property type="entry name" value="UPF0104 MEMBRANE PROTEIN MJ1595"/>
    <property type="match status" value="1"/>
</dbReference>
<evidence type="ECO:0000256" key="7">
    <source>
        <dbReference type="SAM" id="Phobius"/>
    </source>
</evidence>
<feature type="transmembrane region" description="Helical" evidence="7">
    <location>
        <begin position="311"/>
        <end position="328"/>
    </location>
</feature>
<dbReference type="PANTHER" id="PTHR39087:SF2">
    <property type="entry name" value="UPF0104 MEMBRANE PROTEIN MJ1595"/>
    <property type="match status" value="1"/>
</dbReference>
<comment type="similarity">
    <text evidence="2">Belongs to the UPF0104 family.</text>
</comment>
<evidence type="ECO:0000313" key="8">
    <source>
        <dbReference type="EMBL" id="RBQ22856.1"/>
    </source>
</evidence>
<dbReference type="AlphaFoldDB" id="A0A366M9I9"/>
<name>A0A366M9I9_9EURY</name>
<keyword evidence="4 7" id="KW-0812">Transmembrane</keyword>
<feature type="transmembrane region" description="Helical" evidence="7">
    <location>
        <begin position="7"/>
        <end position="25"/>
    </location>
</feature>
<evidence type="ECO:0000256" key="5">
    <source>
        <dbReference type="ARBA" id="ARBA00022989"/>
    </source>
</evidence>
<keyword evidence="6 7" id="KW-0472">Membrane</keyword>